<dbReference type="AlphaFoldDB" id="A0A5D3AXU4"/>
<accession>A0A5D3AXU4</accession>
<comment type="caution">
    <text evidence="2">The sequence shown here is derived from an EMBL/GenBank/DDBJ whole genome shotgun (WGS) entry which is preliminary data.</text>
</comment>
<feature type="region of interest" description="Disordered" evidence="1">
    <location>
        <begin position="1"/>
        <end position="25"/>
    </location>
</feature>
<reference evidence="2 3" key="1">
    <citation type="submission" date="2017-05" db="EMBL/GenBank/DDBJ databases">
        <title>The Genome Sequence of Tsuchiyaea wingfieldii DSM 27421.</title>
        <authorList>
            <person name="Cuomo C."/>
            <person name="Passer A."/>
            <person name="Billmyre B."/>
            <person name="Heitman J."/>
        </authorList>
    </citation>
    <scope>NUCLEOTIDE SEQUENCE [LARGE SCALE GENOMIC DNA]</scope>
    <source>
        <strain evidence="2 3">DSM 27421</strain>
    </source>
</reference>
<feature type="compositionally biased region" description="Polar residues" evidence="1">
    <location>
        <begin position="1"/>
        <end position="10"/>
    </location>
</feature>
<feature type="compositionally biased region" description="Low complexity" evidence="1">
    <location>
        <begin position="11"/>
        <end position="25"/>
    </location>
</feature>
<protein>
    <submittedName>
        <fullName evidence="2">Uncharacterized protein</fullName>
    </submittedName>
</protein>
<name>A0A5D3AXU4_9TREE</name>
<gene>
    <name evidence="2" type="ORF">B9479_004187</name>
</gene>
<evidence type="ECO:0000256" key="1">
    <source>
        <dbReference type="SAM" id="MobiDB-lite"/>
    </source>
</evidence>
<organism evidence="2 3">
    <name type="scientific">Cryptococcus floricola</name>
    <dbReference type="NCBI Taxonomy" id="2591691"/>
    <lineage>
        <taxon>Eukaryota</taxon>
        <taxon>Fungi</taxon>
        <taxon>Dikarya</taxon>
        <taxon>Basidiomycota</taxon>
        <taxon>Agaricomycotina</taxon>
        <taxon>Tremellomycetes</taxon>
        <taxon>Tremellales</taxon>
        <taxon>Cryptococcaceae</taxon>
        <taxon>Cryptococcus</taxon>
    </lineage>
</organism>
<keyword evidence="3" id="KW-1185">Reference proteome</keyword>
<dbReference type="EMBL" id="NIDF01000045">
    <property type="protein sequence ID" value="TYJ55149.1"/>
    <property type="molecule type" value="Genomic_DNA"/>
</dbReference>
<dbReference type="Proteomes" id="UP000322245">
    <property type="component" value="Unassembled WGS sequence"/>
</dbReference>
<evidence type="ECO:0000313" key="3">
    <source>
        <dbReference type="Proteomes" id="UP000322245"/>
    </source>
</evidence>
<evidence type="ECO:0000313" key="2">
    <source>
        <dbReference type="EMBL" id="TYJ55149.1"/>
    </source>
</evidence>
<sequence>MPTAPEETNYTRSTDTQSATAATQISTIPTHANRIVTSFIATLGEYDSRSPHDGTEETLLSGYSQKNIKRELFKAVSQTLEAENSRLEFMGKSAGSMDNVMFTATTIIEGGDLLLLGNLRA</sequence>
<proteinExistence type="predicted"/>